<name>A0A507DVT4_9FUNG</name>
<dbReference type="AlphaFoldDB" id="A0A507DVT4"/>
<gene>
    <name evidence="2" type="ORF">PhCBS80983_g05340</name>
</gene>
<sequence>MLSPTHSLPQQQQQQQQQYHHAFTRHNPSIPDAPPCGRLARIGNNSRNTSDNVFAFGGVMDDVTRYRTDAAAAETERRQVQRDRRSKRVEVRRNWLENIETRRWDVESATHERAAAHLAMKQGASRLGVSRSGYNPITNTYAPTAEGQQLAERDQIDMRNLAHRATTNYLRLNTFDPITGKDVHPIPTPNSNSNSSENVNSKRYPRRTPEETMRHVIPPEPAAFKEGFQKALKEAVPLGEVRERGKRRCG</sequence>
<evidence type="ECO:0000256" key="1">
    <source>
        <dbReference type="SAM" id="MobiDB-lite"/>
    </source>
</evidence>
<dbReference type="EMBL" id="QEAQ01000111">
    <property type="protein sequence ID" value="TPX55402.1"/>
    <property type="molecule type" value="Genomic_DNA"/>
</dbReference>
<reference evidence="2 3" key="1">
    <citation type="journal article" date="2019" name="Sci. Rep.">
        <title>Comparative genomics of chytrid fungi reveal insights into the obligate biotrophic and pathogenic lifestyle of Synchytrium endobioticum.</title>
        <authorList>
            <person name="van de Vossenberg B.T.L.H."/>
            <person name="Warris S."/>
            <person name="Nguyen H.D.T."/>
            <person name="van Gent-Pelzer M.P.E."/>
            <person name="Joly D.L."/>
            <person name="van de Geest H.C."/>
            <person name="Bonants P.J.M."/>
            <person name="Smith D.S."/>
            <person name="Levesque C.A."/>
            <person name="van der Lee T.A.J."/>
        </authorList>
    </citation>
    <scope>NUCLEOTIDE SEQUENCE [LARGE SCALE GENOMIC DNA]</scope>
    <source>
        <strain evidence="2 3">CBS 809.83</strain>
    </source>
</reference>
<feature type="compositionally biased region" description="Low complexity" evidence="1">
    <location>
        <begin position="190"/>
        <end position="201"/>
    </location>
</feature>
<organism evidence="2 3">
    <name type="scientific">Powellomyces hirtus</name>
    <dbReference type="NCBI Taxonomy" id="109895"/>
    <lineage>
        <taxon>Eukaryota</taxon>
        <taxon>Fungi</taxon>
        <taxon>Fungi incertae sedis</taxon>
        <taxon>Chytridiomycota</taxon>
        <taxon>Chytridiomycota incertae sedis</taxon>
        <taxon>Chytridiomycetes</taxon>
        <taxon>Spizellomycetales</taxon>
        <taxon>Powellomycetaceae</taxon>
        <taxon>Powellomyces</taxon>
    </lineage>
</organism>
<feature type="region of interest" description="Disordered" evidence="1">
    <location>
        <begin position="1"/>
        <end position="50"/>
    </location>
</feature>
<keyword evidence="3" id="KW-1185">Reference proteome</keyword>
<feature type="region of interest" description="Disordered" evidence="1">
    <location>
        <begin position="179"/>
        <end position="214"/>
    </location>
</feature>
<accession>A0A507DVT4</accession>
<proteinExistence type="predicted"/>
<evidence type="ECO:0000313" key="2">
    <source>
        <dbReference type="EMBL" id="TPX55402.1"/>
    </source>
</evidence>
<dbReference type="Proteomes" id="UP000318582">
    <property type="component" value="Unassembled WGS sequence"/>
</dbReference>
<protein>
    <submittedName>
        <fullName evidence="2">Uncharacterized protein</fullName>
    </submittedName>
</protein>
<evidence type="ECO:0000313" key="3">
    <source>
        <dbReference type="Proteomes" id="UP000318582"/>
    </source>
</evidence>
<comment type="caution">
    <text evidence="2">The sequence shown here is derived from an EMBL/GenBank/DDBJ whole genome shotgun (WGS) entry which is preliminary data.</text>
</comment>